<name>A0A8D8RKS6_9HEMI</name>
<reference evidence="1" key="1">
    <citation type="submission" date="2021-05" db="EMBL/GenBank/DDBJ databases">
        <authorList>
            <person name="Alioto T."/>
            <person name="Alioto T."/>
            <person name="Gomez Garrido J."/>
        </authorList>
    </citation>
    <scope>NUCLEOTIDE SEQUENCE</scope>
</reference>
<sequence>MTLYQNKILYHTIGSSSHPSKLSSLLHLLLLHLTHEQTGRVSVLNPQMPAHEWDECAEKQKLTFKIWTNQQRNTFPGISYYSQYKTFSKHKAHLFLFLVKC</sequence>
<accession>A0A8D8RKS6</accession>
<evidence type="ECO:0000313" key="1">
    <source>
        <dbReference type="EMBL" id="CAG6651570.1"/>
    </source>
</evidence>
<dbReference type="EMBL" id="HBUF01168214">
    <property type="protein sequence ID" value="CAG6651570.1"/>
    <property type="molecule type" value="Transcribed_RNA"/>
</dbReference>
<protein>
    <submittedName>
        <fullName evidence="1">Uncharacterized protein</fullName>
    </submittedName>
</protein>
<dbReference type="AlphaFoldDB" id="A0A8D8RKS6"/>
<proteinExistence type="predicted"/>
<organism evidence="1">
    <name type="scientific">Cacopsylla melanoneura</name>
    <dbReference type="NCBI Taxonomy" id="428564"/>
    <lineage>
        <taxon>Eukaryota</taxon>
        <taxon>Metazoa</taxon>
        <taxon>Ecdysozoa</taxon>
        <taxon>Arthropoda</taxon>
        <taxon>Hexapoda</taxon>
        <taxon>Insecta</taxon>
        <taxon>Pterygota</taxon>
        <taxon>Neoptera</taxon>
        <taxon>Paraneoptera</taxon>
        <taxon>Hemiptera</taxon>
        <taxon>Sternorrhyncha</taxon>
        <taxon>Psylloidea</taxon>
        <taxon>Psyllidae</taxon>
        <taxon>Psyllinae</taxon>
        <taxon>Cacopsylla</taxon>
    </lineage>
</organism>